<comment type="subcellular location">
    <subcellularLocation>
        <location evidence="4">Secreted</location>
        <location evidence="4">Cell wall</location>
        <topology evidence="4">Peptidoglycan-anchor</topology>
    </subcellularLocation>
</comment>
<sequence>MKTVPSTNLNNRGVRNLKGFFKRIGKTATAAALALSVFSSPLSWGQANAAKPDNAGKFEVDLRILGTTDIHTHLYNYDYYKDAPTDEFGFAKTATLIKQARTESKNTLLFDNGDLIQGNPLGDYKANVDVLKDGEVHPVFKALGLLGYDAATVGNHEFNYGLDYLDEVLDDAPMPYVNANVFKDDGDNDPSNDVNYFKPYHIFNKKVTDRTGKTQVIKVGVIGVVAPQITLWDKANLEGKVITKDIVKSVKANIPKMKAEGADLIIVLAHSGMGDAAYQEMEEDAAYDLTKVEGVDAILSGHNHKLFPGDFMDLPGVDPSKGTVNGVPFVMPGNWGNNLGVMDLVVEKIKGKWTVTDSKNTLRPIYDTVAKKSLVDADKAVLNAVKKEHEGTVEYVRQPVGKTTADIHSYFALVQDDPSIQIVTNAQKWYVEKQLAGTKDEGLPILSAGAPFKAGGRNGASYYTYIPAGTIAIKNVADLYLYPNTVATVKVTGADVKEWLEMSAGQFNKIDVNKAGEQPLVNNDFPTYNYDVIDGVTYEIDVTEPAKYDLKGNLVNASANRIKNLEYNGQPIDPNQEFIVATNNYRASGTFPGVRNKTEVTMYPDENRQAIIDYILAEGTINPSADGNWQFAAVEKDVNVSFESTPDARTVLGDNSPISYIGEAANNFAKYGLKLPVAVPVQLLGINDFHGQLDTFNASKNAGGAEYLAAHLKAREATNPDNTIMLHAGDMVGASAPVSALLQDEPTIEILNKIGFDIGTLGNHEFDEGVAEMLRLINGGSHPKTVEKYGVFEGAGFPYVSANVIDAVTKEPILEPYKILERGGVKIGFIGVTLSDTPSIVTPSGVAGVEFIDEAEAINQYAGELKAKGIEAIVVIAHNPILSDQDGSNPREELVDIANSIDDEVDVIFGGHNHQYANTVVDGKLIVQSWSSGTAFSDVDLLVDPRNGEIVSKKAEIVDTVRTIAPDAGIKAIVDKYAADVAPILNVVIGTTPSAILRAENADGESAMGNLIADSMKAHTGTDFAFMNPGGVRADIDAGDITWKEAFTVQPFGNDLVTMTLTGTQIKTLFEQQWGSKPRILKISGLKVTYNDSLEKGSRIVSLTKTDGTPIVASEEYTVTVNNFMADGGDELHVLKDGKNREVHVTDLDALVEYIQAKGTVTPTIEGRITKLNK</sequence>
<protein>
    <submittedName>
        <fullName evidence="15">Bifunctional 2',3'-cyclic-nucleotide 2'-phosphodiesterase/3'-nucleotidase</fullName>
    </submittedName>
</protein>
<comment type="catalytic activity">
    <reaction evidence="2">
        <text>a nucleoside 2',3'-cyclic phosphate + H2O = a nucleoside 3'-phosphate + H(+)</text>
        <dbReference type="Rhea" id="RHEA:19621"/>
        <dbReference type="ChEBI" id="CHEBI:15377"/>
        <dbReference type="ChEBI" id="CHEBI:15378"/>
        <dbReference type="ChEBI" id="CHEBI:66949"/>
        <dbReference type="ChEBI" id="CHEBI:66954"/>
        <dbReference type="EC" id="3.1.4.16"/>
    </reaction>
</comment>
<evidence type="ECO:0000256" key="7">
    <source>
        <dbReference type="ARBA" id="ARBA00022723"/>
    </source>
</evidence>
<feature type="domain" description="5'-Nucleotidase C-terminal" evidence="14">
    <location>
        <begin position="988"/>
        <end position="1136"/>
    </location>
</feature>
<evidence type="ECO:0000256" key="1">
    <source>
        <dbReference type="ARBA" id="ARBA00000527"/>
    </source>
</evidence>
<feature type="domain" description="5'-Nucleotidase C-terminal" evidence="14">
    <location>
        <begin position="400"/>
        <end position="589"/>
    </location>
</feature>
<evidence type="ECO:0000313" key="15">
    <source>
        <dbReference type="EMBL" id="RHW37282.1"/>
    </source>
</evidence>
<dbReference type="FunFam" id="3.90.780.10:FF:000004">
    <property type="entry name" value="UDP-sugar hydrolase, putative"/>
    <property type="match status" value="1"/>
</dbReference>
<dbReference type="InterPro" id="IPR041827">
    <property type="entry name" value="CpdB_N"/>
</dbReference>
<proteinExistence type="predicted"/>
<dbReference type="GO" id="GO:0008253">
    <property type="term" value="F:5'-nucleotidase activity"/>
    <property type="evidence" value="ECO:0007669"/>
    <property type="project" value="TreeGrafter"/>
</dbReference>
<dbReference type="Proteomes" id="UP000284416">
    <property type="component" value="Unassembled WGS sequence"/>
</dbReference>
<keyword evidence="8" id="KW-0732">Signal</keyword>
<dbReference type="SUPFAM" id="SSF55816">
    <property type="entry name" value="5'-nucleotidase (syn. UDP-sugar hydrolase), C-terminal domain"/>
    <property type="match status" value="2"/>
</dbReference>
<evidence type="ECO:0000256" key="8">
    <source>
        <dbReference type="ARBA" id="ARBA00022729"/>
    </source>
</evidence>
<evidence type="ECO:0000256" key="6">
    <source>
        <dbReference type="ARBA" id="ARBA00022525"/>
    </source>
</evidence>
<feature type="domain" description="Calcineurin-like phosphoesterase" evidence="13">
    <location>
        <begin position="684"/>
        <end position="916"/>
    </location>
</feature>
<dbReference type="Gene3D" id="3.60.21.10">
    <property type="match status" value="2"/>
</dbReference>
<dbReference type="OrthoDB" id="9775118at2"/>
<dbReference type="InterPro" id="IPR006146">
    <property type="entry name" value="5'-Nucleotdase_CS"/>
</dbReference>
<name>A0A417YR03_9BACI</name>
<dbReference type="PROSITE" id="PS00786">
    <property type="entry name" value="5_NUCLEOTIDASE_2"/>
    <property type="match status" value="2"/>
</dbReference>
<dbReference type="EMBL" id="QWEG01000010">
    <property type="protein sequence ID" value="RHW37282.1"/>
    <property type="molecule type" value="Genomic_DNA"/>
</dbReference>
<dbReference type="GO" id="GO:0009166">
    <property type="term" value="P:nucleotide catabolic process"/>
    <property type="evidence" value="ECO:0007669"/>
    <property type="project" value="InterPro"/>
</dbReference>
<dbReference type="Pfam" id="PF00149">
    <property type="entry name" value="Metallophos"/>
    <property type="match status" value="2"/>
</dbReference>
<dbReference type="GO" id="GO:0008663">
    <property type="term" value="F:2',3'-cyclic-nucleotide 2'-phosphodiesterase activity"/>
    <property type="evidence" value="ECO:0007669"/>
    <property type="project" value="UniProtKB-EC"/>
</dbReference>
<keyword evidence="7" id="KW-0479">Metal-binding</keyword>
<evidence type="ECO:0000256" key="11">
    <source>
        <dbReference type="ARBA" id="ARBA00023088"/>
    </source>
</evidence>
<dbReference type="InterPro" id="IPR036907">
    <property type="entry name" value="5'-Nucleotdase_C_sf"/>
</dbReference>
<keyword evidence="11" id="KW-0572">Peptidoglycan-anchor</keyword>
<evidence type="ECO:0000259" key="13">
    <source>
        <dbReference type="Pfam" id="PF00149"/>
    </source>
</evidence>
<organism evidence="15 16">
    <name type="scientific">Neobacillus notoginsengisoli</name>
    <dbReference type="NCBI Taxonomy" id="1578198"/>
    <lineage>
        <taxon>Bacteria</taxon>
        <taxon>Bacillati</taxon>
        <taxon>Bacillota</taxon>
        <taxon>Bacilli</taxon>
        <taxon>Bacillales</taxon>
        <taxon>Bacillaceae</taxon>
        <taxon>Neobacillus</taxon>
    </lineage>
</organism>
<dbReference type="AlphaFoldDB" id="A0A417YR03"/>
<evidence type="ECO:0000256" key="4">
    <source>
        <dbReference type="ARBA" id="ARBA00004168"/>
    </source>
</evidence>
<keyword evidence="6" id="KW-0964">Secreted</keyword>
<dbReference type="InterPro" id="IPR008334">
    <property type="entry name" value="5'-Nucleotdase_C"/>
</dbReference>
<evidence type="ECO:0000256" key="10">
    <source>
        <dbReference type="ARBA" id="ARBA00022801"/>
    </source>
</evidence>
<dbReference type="SUPFAM" id="SSF56300">
    <property type="entry name" value="Metallo-dependent phosphatases"/>
    <property type="match status" value="2"/>
</dbReference>
<keyword evidence="10" id="KW-0378">Hydrolase</keyword>
<dbReference type="GO" id="GO:0008768">
    <property type="term" value="F:UDP-sugar diphosphatase activity"/>
    <property type="evidence" value="ECO:0007669"/>
    <property type="project" value="TreeGrafter"/>
</dbReference>
<dbReference type="InterPro" id="IPR029052">
    <property type="entry name" value="Metallo-depent_PP-like"/>
</dbReference>
<dbReference type="PANTHER" id="PTHR11575:SF24">
    <property type="entry name" value="5'-NUCLEOTIDASE"/>
    <property type="match status" value="1"/>
</dbReference>
<accession>A0A417YR03</accession>
<dbReference type="Gene3D" id="3.90.780.10">
    <property type="entry name" value="5'-Nucleotidase, C-terminal domain"/>
    <property type="match status" value="2"/>
</dbReference>
<evidence type="ECO:0000256" key="9">
    <source>
        <dbReference type="ARBA" id="ARBA00022741"/>
    </source>
</evidence>
<dbReference type="PRINTS" id="PR01607">
    <property type="entry name" value="APYRASEFAMLY"/>
</dbReference>
<comment type="caution">
    <text evidence="15">The sequence shown here is derived from an EMBL/GenBank/DDBJ whole genome shotgun (WGS) entry which is preliminary data.</text>
</comment>
<evidence type="ECO:0000256" key="3">
    <source>
        <dbReference type="ARBA" id="ARBA00001968"/>
    </source>
</evidence>
<dbReference type="GO" id="GO:0008254">
    <property type="term" value="F:3'-nucleotidase activity"/>
    <property type="evidence" value="ECO:0007669"/>
    <property type="project" value="UniProtKB-EC"/>
</dbReference>
<keyword evidence="16" id="KW-1185">Reference proteome</keyword>
<keyword evidence="5" id="KW-0134">Cell wall</keyword>
<dbReference type="GO" id="GO:0000166">
    <property type="term" value="F:nucleotide binding"/>
    <property type="evidence" value="ECO:0007669"/>
    <property type="project" value="UniProtKB-KW"/>
</dbReference>
<dbReference type="InterPro" id="IPR004843">
    <property type="entry name" value="Calcineurin-like_PHP"/>
</dbReference>
<dbReference type="InterPro" id="IPR006179">
    <property type="entry name" value="5_nucleotidase/apyrase"/>
</dbReference>
<keyword evidence="9" id="KW-0547">Nucleotide-binding</keyword>
<dbReference type="CDD" id="cd07410">
    <property type="entry name" value="MPP_CpdB_N"/>
    <property type="match status" value="1"/>
</dbReference>
<evidence type="ECO:0000256" key="12">
    <source>
        <dbReference type="ARBA" id="ARBA00023268"/>
    </source>
</evidence>
<dbReference type="PANTHER" id="PTHR11575">
    <property type="entry name" value="5'-NUCLEOTIDASE-RELATED"/>
    <property type="match status" value="1"/>
</dbReference>
<dbReference type="GO" id="GO:0046872">
    <property type="term" value="F:metal ion binding"/>
    <property type="evidence" value="ECO:0007669"/>
    <property type="project" value="UniProtKB-KW"/>
</dbReference>
<evidence type="ECO:0000259" key="14">
    <source>
        <dbReference type="Pfam" id="PF02872"/>
    </source>
</evidence>
<reference evidence="15 16" key="1">
    <citation type="journal article" date="2017" name="Int. J. Syst. Evol. Microbiol.">
        <title>Bacillus notoginsengisoli sp. nov., a novel bacterium isolated from the rhizosphere of Panax notoginseng.</title>
        <authorList>
            <person name="Zhang M.Y."/>
            <person name="Cheng J."/>
            <person name="Cai Y."/>
            <person name="Zhang T.Y."/>
            <person name="Wu Y.Y."/>
            <person name="Manikprabhu D."/>
            <person name="Li W.J."/>
            <person name="Zhang Y.X."/>
        </authorList>
    </citation>
    <scope>NUCLEOTIDE SEQUENCE [LARGE SCALE GENOMIC DNA]</scope>
    <source>
        <strain evidence="15 16">JCM 30743</strain>
    </source>
</reference>
<dbReference type="Pfam" id="PF02872">
    <property type="entry name" value="5_nucleotid_C"/>
    <property type="match status" value="2"/>
</dbReference>
<comment type="cofactor">
    <cofactor evidence="3">
        <name>a divalent metal cation</name>
        <dbReference type="ChEBI" id="CHEBI:60240"/>
    </cofactor>
</comment>
<evidence type="ECO:0000313" key="16">
    <source>
        <dbReference type="Proteomes" id="UP000284416"/>
    </source>
</evidence>
<dbReference type="GO" id="GO:0030288">
    <property type="term" value="C:outer membrane-bounded periplasmic space"/>
    <property type="evidence" value="ECO:0007669"/>
    <property type="project" value="TreeGrafter"/>
</dbReference>
<keyword evidence="12" id="KW-0511">Multifunctional enzyme</keyword>
<dbReference type="FunFam" id="3.60.21.10:FF:000052">
    <property type="entry name" value="Endonuclease YhcR"/>
    <property type="match status" value="1"/>
</dbReference>
<evidence type="ECO:0000256" key="2">
    <source>
        <dbReference type="ARBA" id="ARBA00001730"/>
    </source>
</evidence>
<comment type="catalytic activity">
    <reaction evidence="1">
        <text>a ribonucleoside 3'-phosphate + H2O = a ribonucleoside + phosphate</text>
        <dbReference type="Rhea" id="RHEA:10144"/>
        <dbReference type="ChEBI" id="CHEBI:13197"/>
        <dbReference type="ChEBI" id="CHEBI:15377"/>
        <dbReference type="ChEBI" id="CHEBI:18254"/>
        <dbReference type="ChEBI" id="CHEBI:43474"/>
        <dbReference type="EC" id="3.1.3.6"/>
    </reaction>
</comment>
<dbReference type="NCBIfam" id="NF006938">
    <property type="entry name" value="PRK09420.1"/>
    <property type="match status" value="1"/>
</dbReference>
<feature type="domain" description="Calcineurin-like phosphoesterase" evidence="13">
    <location>
        <begin position="62"/>
        <end position="305"/>
    </location>
</feature>
<evidence type="ECO:0000256" key="5">
    <source>
        <dbReference type="ARBA" id="ARBA00022512"/>
    </source>
</evidence>
<gene>
    <name evidence="15" type="ORF">D1B31_16060</name>
</gene>